<feature type="domain" description="V-type proton ATPase subunit S1/VOA1 transmembrane" evidence="8">
    <location>
        <begin position="407"/>
        <end position="445"/>
    </location>
</feature>
<dbReference type="InterPro" id="IPR046756">
    <property type="entry name" value="VAS1/VOA1_TM"/>
</dbReference>
<proteinExistence type="inferred from homology"/>
<gene>
    <name evidence="9" type="ORF">BaRGS_00005068</name>
</gene>
<evidence type="ECO:0000256" key="7">
    <source>
        <dbReference type="SAM" id="SignalP"/>
    </source>
</evidence>
<dbReference type="InterPro" id="IPR008388">
    <property type="entry name" value="Ac45_acc_su"/>
</dbReference>
<evidence type="ECO:0000313" key="9">
    <source>
        <dbReference type="EMBL" id="KAK7503529.1"/>
    </source>
</evidence>
<keyword evidence="7" id="KW-0732">Signal</keyword>
<dbReference type="Proteomes" id="UP001519460">
    <property type="component" value="Unassembled WGS sequence"/>
</dbReference>
<dbReference type="EMBL" id="JACVVK020000019">
    <property type="protein sequence ID" value="KAK7503529.1"/>
    <property type="molecule type" value="Genomic_DNA"/>
</dbReference>
<keyword evidence="5 6" id="KW-0472">Membrane</keyword>
<comment type="subcellular location">
    <subcellularLocation>
        <location evidence="1">Membrane</location>
        <topology evidence="1">Single-pass membrane protein</topology>
    </subcellularLocation>
</comment>
<dbReference type="Pfam" id="PF20520">
    <property type="entry name" value="Ac45-VOA1_TM"/>
    <property type="match status" value="1"/>
</dbReference>
<feature type="transmembrane region" description="Helical" evidence="6">
    <location>
        <begin position="412"/>
        <end position="434"/>
    </location>
</feature>
<accession>A0ABD0LWV7</accession>
<dbReference type="GO" id="GO:0016020">
    <property type="term" value="C:membrane"/>
    <property type="evidence" value="ECO:0007669"/>
    <property type="project" value="UniProtKB-SubCell"/>
</dbReference>
<reference evidence="9 10" key="1">
    <citation type="journal article" date="2023" name="Sci. Data">
        <title>Genome assembly of the Korean intertidal mud-creeper Batillaria attramentaria.</title>
        <authorList>
            <person name="Patra A.K."/>
            <person name="Ho P.T."/>
            <person name="Jun S."/>
            <person name="Lee S.J."/>
            <person name="Kim Y."/>
            <person name="Won Y.J."/>
        </authorList>
    </citation>
    <scope>NUCLEOTIDE SEQUENCE [LARGE SCALE GENOMIC DNA]</scope>
    <source>
        <strain evidence="9">Wonlab-2016</strain>
    </source>
</reference>
<evidence type="ECO:0000313" key="10">
    <source>
        <dbReference type="Proteomes" id="UP001519460"/>
    </source>
</evidence>
<evidence type="ECO:0000256" key="1">
    <source>
        <dbReference type="ARBA" id="ARBA00004167"/>
    </source>
</evidence>
<dbReference type="PANTHER" id="PTHR12471:SF7">
    <property type="entry name" value="V-TYPE PROTON ATPASE SUBUNIT S1"/>
    <property type="match status" value="1"/>
</dbReference>
<evidence type="ECO:0000256" key="4">
    <source>
        <dbReference type="ARBA" id="ARBA00022989"/>
    </source>
</evidence>
<evidence type="ECO:0000256" key="2">
    <source>
        <dbReference type="ARBA" id="ARBA00009037"/>
    </source>
</evidence>
<feature type="signal peptide" evidence="7">
    <location>
        <begin position="1"/>
        <end position="18"/>
    </location>
</feature>
<dbReference type="PANTHER" id="PTHR12471">
    <property type="entry name" value="VACUOLAR ATP SYNTHASE SUBUNIT S1"/>
    <property type="match status" value="1"/>
</dbReference>
<comment type="caution">
    <text evidence="9">The sequence shown here is derived from an EMBL/GenBank/DDBJ whole genome shotgun (WGS) entry which is preliminary data.</text>
</comment>
<keyword evidence="4 6" id="KW-1133">Transmembrane helix</keyword>
<dbReference type="Gene3D" id="2.40.160.110">
    <property type="match status" value="1"/>
</dbReference>
<comment type="similarity">
    <text evidence="2">Belongs to the vacuolar ATPase subunit S1 family.</text>
</comment>
<dbReference type="AlphaFoldDB" id="A0ABD0LWV7"/>
<evidence type="ECO:0000256" key="6">
    <source>
        <dbReference type="SAM" id="Phobius"/>
    </source>
</evidence>
<keyword evidence="10" id="KW-1185">Reference proteome</keyword>
<evidence type="ECO:0000256" key="3">
    <source>
        <dbReference type="ARBA" id="ARBA00022692"/>
    </source>
</evidence>
<organism evidence="9 10">
    <name type="scientific">Batillaria attramentaria</name>
    <dbReference type="NCBI Taxonomy" id="370345"/>
    <lineage>
        <taxon>Eukaryota</taxon>
        <taxon>Metazoa</taxon>
        <taxon>Spiralia</taxon>
        <taxon>Lophotrochozoa</taxon>
        <taxon>Mollusca</taxon>
        <taxon>Gastropoda</taxon>
        <taxon>Caenogastropoda</taxon>
        <taxon>Sorbeoconcha</taxon>
        <taxon>Cerithioidea</taxon>
        <taxon>Batillariidae</taxon>
        <taxon>Batillaria</taxon>
    </lineage>
</organism>
<feature type="chain" id="PRO_5044746084" description="V-type proton ATPase subunit S1/VOA1 transmembrane domain-containing protein" evidence="7">
    <location>
        <begin position="19"/>
        <end position="457"/>
    </location>
</feature>
<sequence length="457" mass="50302">MATSLLFLILSISSTLFASDVPVLIWSPDRPLSDLPQAPAVHSISQDTFHTKYLKPLLKDEGHVIVAFLQDKLHINDISKYADVYNPSSDGGAFKNIKGLLDEHFSLELPHVLDSHQALSSLRSKFPGTVHDVDPATDLSSLDLGGKQNYLLIVRLAPVASAKNEEAAITANDNLVGKVADHLQKRSVRYTALYTAEASESTEEGGHFARRLMADVPDVDTKGIFFNASYSNGSAYAYLTSISFCLYDKYDPEKPPEQCYFKFTSGDLSKITHTTTAQDLGNSTLLLTMKLDGVSSNQTAVKYNITLNMPFKLMYDRWIIETPTVSLLSANGNSSISATNRSLDTRMYEYDLVASLLYSYHCSAMDFMESPTTNSTPIIGRFTLGGFQVQPFNTSHKGFSLSQDCTGWFTTAIWMGIIPVALNIIVLLLGMYMIASLSTNDRFDDPKGKTLTINAGE</sequence>
<protein>
    <recommendedName>
        <fullName evidence="8">V-type proton ATPase subunit S1/VOA1 transmembrane domain-containing protein</fullName>
    </recommendedName>
</protein>
<keyword evidence="3 6" id="KW-0812">Transmembrane</keyword>
<evidence type="ECO:0000256" key="5">
    <source>
        <dbReference type="ARBA" id="ARBA00023136"/>
    </source>
</evidence>
<name>A0ABD0LWV7_9CAEN</name>
<evidence type="ECO:0000259" key="8">
    <source>
        <dbReference type="Pfam" id="PF20520"/>
    </source>
</evidence>